<gene>
    <name evidence="1" type="ORF">S01H4_46295</name>
</gene>
<protein>
    <submittedName>
        <fullName evidence="1">Uncharacterized protein</fullName>
    </submittedName>
</protein>
<name>X1B4Y7_9ZZZZ</name>
<accession>X1B4Y7</accession>
<dbReference type="EMBL" id="BART01025857">
    <property type="protein sequence ID" value="GAG90789.1"/>
    <property type="molecule type" value="Genomic_DNA"/>
</dbReference>
<feature type="non-terminal residue" evidence="1">
    <location>
        <position position="1"/>
    </location>
</feature>
<evidence type="ECO:0000313" key="1">
    <source>
        <dbReference type="EMBL" id="GAG90789.1"/>
    </source>
</evidence>
<comment type="caution">
    <text evidence="1">The sequence shown here is derived from an EMBL/GenBank/DDBJ whole genome shotgun (WGS) entry which is preliminary data.</text>
</comment>
<reference evidence="1" key="1">
    <citation type="journal article" date="2014" name="Front. Microbiol.">
        <title>High frequency of phylogenetically diverse reductive dehalogenase-homologous genes in deep subseafloor sedimentary metagenomes.</title>
        <authorList>
            <person name="Kawai M."/>
            <person name="Futagami T."/>
            <person name="Toyoda A."/>
            <person name="Takaki Y."/>
            <person name="Nishi S."/>
            <person name="Hori S."/>
            <person name="Arai W."/>
            <person name="Tsubouchi T."/>
            <person name="Morono Y."/>
            <person name="Uchiyama I."/>
            <person name="Ito T."/>
            <person name="Fujiyama A."/>
            <person name="Inagaki F."/>
            <person name="Takami H."/>
        </authorList>
    </citation>
    <scope>NUCLEOTIDE SEQUENCE</scope>
    <source>
        <strain evidence="1">Expedition CK06-06</strain>
    </source>
</reference>
<sequence>SDRGRINRKIGNRWFTIKNSKDIKKILRIKDKLNKVKK</sequence>
<proteinExistence type="predicted"/>
<organism evidence="1">
    <name type="scientific">marine sediment metagenome</name>
    <dbReference type="NCBI Taxonomy" id="412755"/>
    <lineage>
        <taxon>unclassified sequences</taxon>
        <taxon>metagenomes</taxon>
        <taxon>ecological metagenomes</taxon>
    </lineage>
</organism>
<dbReference type="AlphaFoldDB" id="X1B4Y7"/>